<proteinExistence type="predicted"/>
<protein>
    <submittedName>
        <fullName evidence="2">Uncharacterized protein</fullName>
    </submittedName>
</protein>
<organism evidence="2 3">
    <name type="scientific">Flavonifractor plautii</name>
    <name type="common">Fusobacterium plautii</name>
    <dbReference type="NCBI Taxonomy" id="292800"/>
    <lineage>
        <taxon>Bacteria</taxon>
        <taxon>Bacillati</taxon>
        <taxon>Bacillota</taxon>
        <taxon>Clostridia</taxon>
        <taxon>Eubacteriales</taxon>
        <taxon>Oscillospiraceae</taxon>
        <taxon>Flavonifractor</taxon>
    </lineage>
</organism>
<evidence type="ECO:0000313" key="3">
    <source>
        <dbReference type="Proteomes" id="UP000095746"/>
    </source>
</evidence>
<accession>A0A174UX44</accession>
<sequence length="173" mass="17703">MPHQRPGQGRALLGVGAPGELVHGHEEKAVPGLAQQGVQQVDLLAEGGQAAGPRAAVGQNEIHPVEQGQGGGLGEYKEAALAQKQGEHGRAQGHRLAAHVGSGDDGASGAQFQIQRGELLPPLRQIRRHLGVNDLAQVNGFIGAEGGADTVVTQGQLALGHDQIQVAQGLHVG</sequence>
<dbReference type="Proteomes" id="UP000095746">
    <property type="component" value="Unassembled WGS sequence"/>
</dbReference>
<evidence type="ECO:0000313" key="2">
    <source>
        <dbReference type="EMBL" id="CUQ24325.1"/>
    </source>
</evidence>
<evidence type="ECO:0000256" key="1">
    <source>
        <dbReference type="SAM" id="MobiDB-lite"/>
    </source>
</evidence>
<reference evidence="2 3" key="1">
    <citation type="submission" date="2015-09" db="EMBL/GenBank/DDBJ databases">
        <authorList>
            <consortium name="Pathogen Informatics"/>
        </authorList>
    </citation>
    <scope>NUCLEOTIDE SEQUENCE [LARGE SCALE GENOMIC DNA]</scope>
    <source>
        <strain evidence="2 3">2789STDY5608854</strain>
    </source>
</reference>
<dbReference type="AlphaFoldDB" id="A0A174UX44"/>
<gene>
    <name evidence="2" type="ORF">ERS852411_04144</name>
</gene>
<dbReference type="EMBL" id="CYZT01000802">
    <property type="protein sequence ID" value="CUQ24325.1"/>
    <property type="molecule type" value="Genomic_DNA"/>
</dbReference>
<name>A0A174UX44_FLAPL</name>
<feature type="region of interest" description="Disordered" evidence="1">
    <location>
        <begin position="52"/>
        <end position="109"/>
    </location>
</feature>